<dbReference type="AlphaFoldDB" id="A0AAD3WUX0"/>
<gene>
    <name evidence="1" type="ORF">F6450_12710</name>
</gene>
<evidence type="ECO:0000313" key="2">
    <source>
        <dbReference type="Proteomes" id="UP000480943"/>
    </source>
</evidence>
<dbReference type="EMBL" id="VZUQ01000070">
    <property type="protein sequence ID" value="KAB1179729.1"/>
    <property type="molecule type" value="Genomic_DNA"/>
</dbReference>
<organism evidence="1 2">
    <name type="scientific">Photobacterium damselae subsp. damselae</name>
    <name type="common">Listonella damsela</name>
    <dbReference type="NCBI Taxonomy" id="85581"/>
    <lineage>
        <taxon>Bacteria</taxon>
        <taxon>Pseudomonadati</taxon>
        <taxon>Pseudomonadota</taxon>
        <taxon>Gammaproteobacteria</taxon>
        <taxon>Vibrionales</taxon>
        <taxon>Vibrionaceae</taxon>
        <taxon>Photobacterium</taxon>
    </lineage>
</organism>
<dbReference type="Proteomes" id="UP000480943">
    <property type="component" value="Unassembled WGS sequence"/>
</dbReference>
<reference evidence="1 2" key="1">
    <citation type="submission" date="2019-09" db="EMBL/GenBank/DDBJ databases">
        <title>Photobacterium damselae subsp. damselae CDC-2227-81, a human clinical isolate.</title>
        <authorList>
            <person name="Osorio C.R."/>
        </authorList>
    </citation>
    <scope>NUCLEOTIDE SEQUENCE [LARGE SCALE GENOMIC DNA]</scope>
    <source>
        <strain evidence="1 2">CDC-2227-81</strain>
    </source>
</reference>
<comment type="caution">
    <text evidence="1">The sequence shown here is derived from an EMBL/GenBank/DDBJ whole genome shotgun (WGS) entry which is preliminary data.</text>
</comment>
<protein>
    <submittedName>
        <fullName evidence="1">Uncharacterized protein</fullName>
    </submittedName>
</protein>
<evidence type="ECO:0000313" key="1">
    <source>
        <dbReference type="EMBL" id="KAB1179729.1"/>
    </source>
</evidence>
<proteinExistence type="predicted"/>
<accession>A0AAD3WUX0</accession>
<name>A0AAD3WUX0_PHODD</name>
<dbReference type="RefSeq" id="WP_106224571.1">
    <property type="nucleotide sequence ID" value="NZ_CP065042.1"/>
</dbReference>
<sequence>MGIANDKYAAITRQMFDDWEKRFLPKQLELLQKASSGELATEQIQRVDENMKSSLRAATQSNANAQARFGVESAAADNSDLARQALGLAGAKNAIRDHERDRSLGVLSGASIGLREKMNIGGGV</sequence>